<evidence type="ECO:0000256" key="3">
    <source>
        <dbReference type="ARBA" id="ARBA00022475"/>
    </source>
</evidence>
<dbReference type="InterPro" id="IPR050366">
    <property type="entry name" value="BP-dependent_transpt_permease"/>
</dbReference>
<reference evidence="9 10" key="1">
    <citation type="submission" date="2018-09" db="EMBL/GenBank/DDBJ databases">
        <authorList>
            <person name="Grouzdev D.S."/>
            <person name="Krutkina M.S."/>
        </authorList>
    </citation>
    <scope>NUCLEOTIDE SEQUENCE [LARGE SCALE GENOMIC DNA]</scope>
    <source>
        <strain evidence="9 10">RmlP001</strain>
    </source>
</reference>
<dbReference type="AlphaFoldDB" id="A0A4Q2RAF0"/>
<dbReference type="GO" id="GO:0055085">
    <property type="term" value="P:transmembrane transport"/>
    <property type="evidence" value="ECO:0007669"/>
    <property type="project" value="InterPro"/>
</dbReference>
<dbReference type="OrthoDB" id="9805884at2"/>
<dbReference type="InterPro" id="IPR000515">
    <property type="entry name" value="MetI-like"/>
</dbReference>
<evidence type="ECO:0000313" key="9">
    <source>
        <dbReference type="EMBL" id="RYB04014.1"/>
    </source>
</evidence>
<dbReference type="Pfam" id="PF12911">
    <property type="entry name" value="OppC_N"/>
    <property type="match status" value="1"/>
</dbReference>
<comment type="caution">
    <text evidence="9">The sequence shown here is derived from an EMBL/GenBank/DDBJ whole genome shotgun (WGS) entry which is preliminary data.</text>
</comment>
<feature type="transmembrane region" description="Helical" evidence="7">
    <location>
        <begin position="234"/>
        <end position="254"/>
    </location>
</feature>
<evidence type="ECO:0000313" key="10">
    <source>
        <dbReference type="Proteomes" id="UP000289411"/>
    </source>
</evidence>
<evidence type="ECO:0000256" key="7">
    <source>
        <dbReference type="RuleBase" id="RU363032"/>
    </source>
</evidence>
<keyword evidence="10" id="KW-1185">Reference proteome</keyword>
<keyword evidence="5 7" id="KW-1133">Transmembrane helix</keyword>
<feature type="transmembrane region" description="Helical" evidence="7">
    <location>
        <begin position="76"/>
        <end position="100"/>
    </location>
</feature>
<comment type="subcellular location">
    <subcellularLocation>
        <location evidence="1 7">Cell membrane</location>
        <topology evidence="1 7">Multi-pass membrane protein</topology>
    </subcellularLocation>
</comment>
<sequence length="275" mass="28740">MLAGRLLRRPTALAALVVLLLVVLAAVLAPSLAPVLPNRMDIAHRLAPPGGHHPLGSDDFGRDVLSRLLYGARLSLGVGALTVALATSLGLALGLVAGYVKRLDAALMRFTDALMAFPDILLAIALMAGLGPSMLNVVLALGIVYTPRVARVVRGATLVLRELPFVEAARAMGASDLRIMAAHLLPNLVSALIVQGTFIFGSAILTEAALSFLGTGVPPTTPTWGNMMAGAQQYMGQADWLILAPGLAIVLVVLSLQMLGDGLRDALDPKLQRLM</sequence>
<evidence type="ECO:0000256" key="2">
    <source>
        <dbReference type="ARBA" id="ARBA00022448"/>
    </source>
</evidence>
<feature type="transmembrane region" description="Helical" evidence="7">
    <location>
        <begin position="120"/>
        <end position="145"/>
    </location>
</feature>
<protein>
    <submittedName>
        <fullName evidence="9">ABC transporter permease</fullName>
    </submittedName>
</protein>
<keyword evidence="4 7" id="KW-0812">Transmembrane</keyword>
<keyword evidence="2 7" id="KW-0813">Transport</keyword>
<reference evidence="9 10" key="2">
    <citation type="submission" date="2019-02" db="EMBL/GenBank/DDBJ databases">
        <title>'Lichenibacterium ramalinii' gen. nov. sp. nov., 'Lichenibacterium minor' gen. nov. sp. nov.</title>
        <authorList>
            <person name="Pankratov T."/>
        </authorList>
    </citation>
    <scope>NUCLEOTIDE SEQUENCE [LARGE SCALE GENOMIC DNA]</scope>
    <source>
        <strain evidence="9 10">RmlP001</strain>
    </source>
</reference>
<evidence type="ECO:0000256" key="6">
    <source>
        <dbReference type="ARBA" id="ARBA00023136"/>
    </source>
</evidence>
<dbReference type="InterPro" id="IPR035906">
    <property type="entry name" value="MetI-like_sf"/>
</dbReference>
<feature type="transmembrane region" description="Helical" evidence="7">
    <location>
        <begin position="188"/>
        <end position="214"/>
    </location>
</feature>
<evidence type="ECO:0000256" key="1">
    <source>
        <dbReference type="ARBA" id="ARBA00004651"/>
    </source>
</evidence>
<dbReference type="Pfam" id="PF00528">
    <property type="entry name" value="BPD_transp_1"/>
    <property type="match status" value="1"/>
</dbReference>
<dbReference type="CDD" id="cd06261">
    <property type="entry name" value="TM_PBP2"/>
    <property type="match status" value="1"/>
</dbReference>
<dbReference type="EMBL" id="QYBC01000012">
    <property type="protein sequence ID" value="RYB04014.1"/>
    <property type="molecule type" value="Genomic_DNA"/>
</dbReference>
<feature type="domain" description="ABC transmembrane type-1" evidence="8">
    <location>
        <begin position="72"/>
        <end position="260"/>
    </location>
</feature>
<dbReference type="Proteomes" id="UP000289411">
    <property type="component" value="Unassembled WGS sequence"/>
</dbReference>
<gene>
    <name evidence="9" type="ORF">D3272_15420</name>
</gene>
<evidence type="ECO:0000256" key="4">
    <source>
        <dbReference type="ARBA" id="ARBA00022692"/>
    </source>
</evidence>
<dbReference type="InterPro" id="IPR025966">
    <property type="entry name" value="OppC_N"/>
</dbReference>
<name>A0A4Q2RAF0_9HYPH</name>
<dbReference type="Gene3D" id="1.10.3720.10">
    <property type="entry name" value="MetI-like"/>
    <property type="match status" value="1"/>
</dbReference>
<evidence type="ECO:0000259" key="8">
    <source>
        <dbReference type="PROSITE" id="PS50928"/>
    </source>
</evidence>
<dbReference type="SUPFAM" id="SSF161098">
    <property type="entry name" value="MetI-like"/>
    <property type="match status" value="1"/>
</dbReference>
<dbReference type="PANTHER" id="PTHR43386">
    <property type="entry name" value="OLIGOPEPTIDE TRANSPORT SYSTEM PERMEASE PROTEIN APPC"/>
    <property type="match status" value="1"/>
</dbReference>
<organism evidence="9 10">
    <name type="scientific">Lichenibacterium ramalinae</name>
    <dbReference type="NCBI Taxonomy" id="2316527"/>
    <lineage>
        <taxon>Bacteria</taxon>
        <taxon>Pseudomonadati</taxon>
        <taxon>Pseudomonadota</taxon>
        <taxon>Alphaproteobacteria</taxon>
        <taxon>Hyphomicrobiales</taxon>
        <taxon>Lichenihabitantaceae</taxon>
        <taxon>Lichenibacterium</taxon>
    </lineage>
</organism>
<comment type="similarity">
    <text evidence="7">Belongs to the binding-protein-dependent transport system permease family.</text>
</comment>
<keyword evidence="6 7" id="KW-0472">Membrane</keyword>
<proteinExistence type="inferred from homology"/>
<feature type="transmembrane region" description="Helical" evidence="7">
    <location>
        <begin position="12"/>
        <end position="36"/>
    </location>
</feature>
<keyword evidence="3" id="KW-1003">Cell membrane</keyword>
<evidence type="ECO:0000256" key="5">
    <source>
        <dbReference type="ARBA" id="ARBA00022989"/>
    </source>
</evidence>
<dbReference type="PROSITE" id="PS50928">
    <property type="entry name" value="ABC_TM1"/>
    <property type="match status" value="1"/>
</dbReference>
<accession>A0A4Q2RAF0</accession>
<dbReference type="GO" id="GO:0005886">
    <property type="term" value="C:plasma membrane"/>
    <property type="evidence" value="ECO:0007669"/>
    <property type="project" value="UniProtKB-SubCell"/>
</dbReference>
<dbReference type="PANTHER" id="PTHR43386:SF25">
    <property type="entry name" value="PEPTIDE ABC TRANSPORTER PERMEASE PROTEIN"/>
    <property type="match status" value="1"/>
</dbReference>